<keyword evidence="1" id="KW-1133">Transmembrane helix</keyword>
<dbReference type="Pfam" id="PF01547">
    <property type="entry name" value="SBP_bac_1"/>
    <property type="match status" value="1"/>
</dbReference>
<dbReference type="Proteomes" id="UP001221763">
    <property type="component" value="Unassembled WGS sequence"/>
</dbReference>
<evidence type="ECO:0000313" key="2">
    <source>
        <dbReference type="EMBL" id="MDC9031897.1"/>
    </source>
</evidence>
<reference evidence="2 3" key="1">
    <citation type="journal article" date="2023" name="Plant">
        <title>Draft Genome Sequence Resource of CBPPT1, a 'Candidatus Phytoplasma trifolii'-Related Strain Associated with Potato Purple Top Disease in the Columbia Basin, U.S.A.</title>
        <authorList>
            <person name="Wei W."/>
            <person name="Shao J."/>
            <person name="Bottner-Parker K.D."/>
            <person name="Zhao Y."/>
        </authorList>
    </citation>
    <scope>NUCLEOTIDE SEQUENCE [LARGE SCALE GENOMIC DNA]</scope>
    <source>
        <strain evidence="2 3">CBPPT1</strain>
    </source>
</reference>
<protein>
    <submittedName>
        <fullName evidence="2">Extracellular solute-binding protein</fullName>
    </submittedName>
</protein>
<keyword evidence="3" id="KW-1185">Reference proteome</keyword>
<evidence type="ECO:0000256" key="1">
    <source>
        <dbReference type="SAM" id="Phobius"/>
    </source>
</evidence>
<keyword evidence="1" id="KW-0812">Transmembrane</keyword>
<sequence>MKIKVVLKDKTKNYLYLAGYFLFLFLILLIINEIIYVKAKNNNIGNFSCIINKENFQKYENKFKESKKENEKVKITFWHNLYPEEDQILKEIISEFEKEYPGIKVLASNKGNWGQIFKHVTNALTVDKQPNLVVSYPDHTRFYFNSGKVIPLNKFSEVDEEFAQNLKTFPFLEGYFEPIQIEDNKEEEGIVVDKNNRYYLPFLKTTEIMFYDSSLLKEIYKELKDESSNTIEFQEFQTLVKEDGYLSKESLQWSDMEKICQILKQKKAQDFIPIIVDSESNLFIISAKQKNIKYPISKNDIGDFLNEDAIKYTLEKFKDLYDNKYLTLSKLTGEENIKTLINNKSFAFYITSTRRLDTLSNMKDFTPHFHSIPTFDVDKNILQGSNVNLFYSAKEEEIFASWFFAKYLALPKVNEKFLLNNKFFNITRKNYFNKNDNKIQQIIERKINDNRDYSNDVKEIRKKFFKEFILKNPEKENEFFITSTFENSDFFRNIITDLFIDVLQISPNDTNKRELIQKLLNQTIQRIQTN</sequence>
<organism evidence="2 3">
    <name type="scientific">Columbia Basin potato purple top phytoplasma</name>
    <dbReference type="NCBI Taxonomy" id="307134"/>
    <lineage>
        <taxon>Bacteria</taxon>
        <taxon>Bacillati</taxon>
        <taxon>Mycoplasmatota</taxon>
        <taxon>Mollicutes</taxon>
        <taxon>Acholeplasmatales</taxon>
        <taxon>Acholeplasmataceae</taxon>
        <taxon>Candidatus Phytoplasma</taxon>
        <taxon>16SrVI (Clover proliferation group)</taxon>
    </lineage>
</organism>
<keyword evidence="1" id="KW-0472">Membrane</keyword>
<dbReference type="InterPro" id="IPR006059">
    <property type="entry name" value="SBP"/>
</dbReference>
<comment type="caution">
    <text evidence="2">The sequence shown here is derived from an EMBL/GenBank/DDBJ whole genome shotgun (WGS) entry which is preliminary data.</text>
</comment>
<evidence type="ECO:0000313" key="3">
    <source>
        <dbReference type="Proteomes" id="UP001221763"/>
    </source>
</evidence>
<dbReference type="Gene3D" id="3.40.190.10">
    <property type="entry name" value="Periplasmic binding protein-like II"/>
    <property type="match status" value="1"/>
</dbReference>
<gene>
    <name evidence="2" type="ORF">M8044_000116</name>
</gene>
<proteinExistence type="predicted"/>
<feature type="transmembrane region" description="Helical" evidence="1">
    <location>
        <begin position="14"/>
        <end position="37"/>
    </location>
</feature>
<dbReference type="SUPFAM" id="SSF53850">
    <property type="entry name" value="Periplasmic binding protein-like II"/>
    <property type="match status" value="1"/>
</dbReference>
<accession>A0ABT5L8A5</accession>
<name>A0ABT5L8A5_9MOLU</name>
<dbReference type="EMBL" id="JANHJP010000002">
    <property type="protein sequence ID" value="MDC9031897.1"/>
    <property type="molecule type" value="Genomic_DNA"/>
</dbReference>
<dbReference type="RefSeq" id="WP_273585128.1">
    <property type="nucleotide sequence ID" value="NZ_JANHJP010000002.1"/>
</dbReference>